<keyword evidence="3" id="KW-1185">Reference proteome</keyword>
<dbReference type="SUPFAM" id="SSF103473">
    <property type="entry name" value="MFS general substrate transporter"/>
    <property type="match status" value="1"/>
</dbReference>
<gene>
    <name evidence="2" type="ORF">TRFO_42814</name>
</gene>
<accession>A0A1J4KUI0</accession>
<dbReference type="InterPro" id="IPR036259">
    <property type="entry name" value="MFS_trans_sf"/>
</dbReference>
<keyword evidence="1" id="KW-0812">Transmembrane</keyword>
<feature type="transmembrane region" description="Helical" evidence="1">
    <location>
        <begin position="399"/>
        <end position="424"/>
    </location>
</feature>
<sequence length="466" mass="52357">MTSYHMKFFPNRITTALSRNYLALNVYAFISAFTCYFCMYAFRKPFSVSEFNEIKVFGIEYKILLITLQAIGYTLSKFSGIKIISELNQKNRGKWIIFCILFAEAALILFGLVPQPYNCIFMLLNGLPLGLIWGLVFSFIEGRRTSEILGSGMCVSFIVASGAVKAVGRAVMNLGISQFWMPAVTGSFFFPILVLSVFMLMSMPGPSAEDLAAKTERVTMNSADRIRLLKNFGLGILAMTLFYMTLTAYRDFRDNFAAELWEAFGYVGEPSIFAISEIIVAIIVVIPVGLFMLIKSNINVLVAYNILILSGMVIVAVCALLYQKSVINGLLFMILSGIGLYVAYIPFNSILFDIILSAFQYRANSGFLMYICDSFGYLSSVAILFVKNFAAPKLSWLDFYIACSYIMGATGLFLMLISLVYFLAKYRRWKHENSDQNALLKPDIEQQYTTEPSLEVTFPKANESYT</sequence>
<feature type="transmembrane region" description="Helical" evidence="1">
    <location>
        <begin position="179"/>
        <end position="201"/>
    </location>
</feature>
<dbReference type="Pfam" id="PF18943">
    <property type="entry name" value="DUF5690"/>
    <property type="match status" value="1"/>
</dbReference>
<dbReference type="VEuPathDB" id="TrichDB:TRFO_42814"/>
<evidence type="ECO:0000313" key="2">
    <source>
        <dbReference type="EMBL" id="OHT14927.1"/>
    </source>
</evidence>
<feature type="transmembrane region" description="Helical" evidence="1">
    <location>
        <begin position="21"/>
        <end position="42"/>
    </location>
</feature>
<feature type="transmembrane region" description="Helical" evidence="1">
    <location>
        <begin position="272"/>
        <end position="294"/>
    </location>
</feature>
<feature type="transmembrane region" description="Helical" evidence="1">
    <location>
        <begin position="120"/>
        <end position="140"/>
    </location>
</feature>
<dbReference type="EMBL" id="MLAK01000297">
    <property type="protein sequence ID" value="OHT14927.1"/>
    <property type="molecule type" value="Genomic_DNA"/>
</dbReference>
<keyword evidence="1" id="KW-1133">Transmembrane helix</keyword>
<comment type="caution">
    <text evidence="2">The sequence shown here is derived from an EMBL/GenBank/DDBJ whole genome shotgun (WGS) entry which is preliminary data.</text>
</comment>
<feature type="transmembrane region" description="Helical" evidence="1">
    <location>
        <begin position="329"/>
        <end position="355"/>
    </location>
</feature>
<dbReference type="GeneID" id="94849199"/>
<feature type="transmembrane region" description="Helical" evidence="1">
    <location>
        <begin position="232"/>
        <end position="252"/>
    </location>
</feature>
<feature type="transmembrane region" description="Helical" evidence="1">
    <location>
        <begin position="367"/>
        <end position="387"/>
    </location>
</feature>
<dbReference type="Proteomes" id="UP000179807">
    <property type="component" value="Unassembled WGS sequence"/>
</dbReference>
<feature type="transmembrane region" description="Helical" evidence="1">
    <location>
        <begin position="147"/>
        <end position="167"/>
    </location>
</feature>
<feature type="transmembrane region" description="Helical" evidence="1">
    <location>
        <begin position="301"/>
        <end position="323"/>
    </location>
</feature>
<proteinExistence type="predicted"/>
<feature type="transmembrane region" description="Helical" evidence="1">
    <location>
        <begin position="54"/>
        <end position="75"/>
    </location>
</feature>
<reference evidence="2" key="1">
    <citation type="submission" date="2016-10" db="EMBL/GenBank/DDBJ databases">
        <authorList>
            <person name="Benchimol M."/>
            <person name="Almeida L.G."/>
            <person name="Vasconcelos A.T."/>
            <person name="Perreira-Neves A."/>
            <person name="Rosa I.A."/>
            <person name="Tasca T."/>
            <person name="Bogo M.R."/>
            <person name="de Souza W."/>
        </authorList>
    </citation>
    <scope>NUCLEOTIDE SEQUENCE [LARGE SCALE GENOMIC DNA]</scope>
    <source>
        <strain evidence="2">K</strain>
    </source>
</reference>
<feature type="transmembrane region" description="Helical" evidence="1">
    <location>
        <begin position="95"/>
        <end position="114"/>
    </location>
</feature>
<dbReference type="RefSeq" id="XP_068368063.1">
    <property type="nucleotide sequence ID" value="XM_068514495.1"/>
</dbReference>
<evidence type="ECO:0000256" key="1">
    <source>
        <dbReference type="SAM" id="Phobius"/>
    </source>
</evidence>
<protein>
    <submittedName>
        <fullName evidence="2">Membrane protein</fullName>
    </submittedName>
</protein>
<dbReference type="AlphaFoldDB" id="A0A1J4KUI0"/>
<dbReference type="InterPro" id="IPR043745">
    <property type="entry name" value="DUF5690"/>
</dbReference>
<organism evidence="2 3">
    <name type="scientific">Tritrichomonas foetus</name>
    <dbReference type="NCBI Taxonomy" id="1144522"/>
    <lineage>
        <taxon>Eukaryota</taxon>
        <taxon>Metamonada</taxon>
        <taxon>Parabasalia</taxon>
        <taxon>Tritrichomonadida</taxon>
        <taxon>Tritrichomonadidae</taxon>
        <taxon>Tritrichomonas</taxon>
    </lineage>
</organism>
<name>A0A1J4KUI0_9EUKA</name>
<keyword evidence="1" id="KW-0472">Membrane</keyword>
<dbReference type="OrthoDB" id="10265204at2759"/>
<evidence type="ECO:0000313" key="3">
    <source>
        <dbReference type="Proteomes" id="UP000179807"/>
    </source>
</evidence>